<dbReference type="InterPro" id="IPR030386">
    <property type="entry name" value="G_GB1_RHD3_dom"/>
</dbReference>
<evidence type="ECO:0000259" key="9">
    <source>
        <dbReference type="PROSITE" id="PS50135"/>
    </source>
</evidence>
<evidence type="ECO:0000313" key="12">
    <source>
        <dbReference type="WBParaSite" id="MBELARI_LOCUS7925"/>
    </source>
</evidence>
<dbReference type="SUPFAM" id="SSF57850">
    <property type="entry name" value="RING/U-box"/>
    <property type="match status" value="1"/>
</dbReference>
<dbReference type="GO" id="GO:0003924">
    <property type="term" value="F:GTPase activity"/>
    <property type="evidence" value="ECO:0007669"/>
    <property type="project" value="InterPro"/>
</dbReference>
<feature type="domain" description="GB1/RHD3-type G" evidence="10">
    <location>
        <begin position="29"/>
        <end position="165"/>
    </location>
</feature>
<dbReference type="Proteomes" id="UP000887575">
    <property type="component" value="Unassembled WGS sequence"/>
</dbReference>
<dbReference type="InterPro" id="IPR015894">
    <property type="entry name" value="Guanylate-bd_N"/>
</dbReference>
<proteinExistence type="inferred from homology"/>
<sequence>MESLISYDDSERSLLNGELLDRLCKKIGNRRVAIIAITGKFRGGKSFACNALLRRLRNRESKSYEKEEIIGGENGIAFESGFSAHTKGIQVWTEVFSTIDENGEEIAVLLFDTQGTFDLESGLDLSMKISLITLLLSSFMIQNNKHIIDAQDFSHIATFLSLARKDQGKIGQNFLFLMRDRVKTEQYMKAFEEFGIEGGKEYLDDLKIVSRKSAELAGKVKDLENAVEKLEAFMLPYPGPAVEKAQKEIKAGECAEEFLRHLNDWANHVVKNLQPKKVTGTILNGESFRSYVQQISKHVTSLDLKGISSAFEATALWSFEMAKKRGFEAFNCIFDKMNEETMGTKSLYPSSVKQVLLKAQESAVEIYQSVSCIGSLKDKHTAFQDFQQTLAIRCENFQERYADSYNREKLEETYTKCLEFYKNAIKGNSLLSNFHKAVKREVLWQKHKDAQVTTFHLFAQKSSSIDAQPLIEYWRNRLIKKIEEIHEKKSKENEQRLLREELVEACSDVAVFYDALLMEETPQDEQEISTWTKLNKEQAKTIFDNHFERFKGSYLKMLGETLVDALRQQVKETDLEEALELVSKDFTMKRRHEIQNSEFQRELEMARERSDEQAREAGEELLKIKKKYEDLVERQRIEIEDLQTVVQSRDIRVQELEYLLDEAATTLSTSMEQTNETLKEWKKERKRETKRREDPTEMRRREFEGESQKCSICREEIQGIGFCCKSCRFVDLCRDCKHEHEHEEDLVKLSFDDDLTSYTCDGCDLRIRGYRYKCVSCVDYDLCEDCMGDKHLHHRLLRITRSAVWREERNRRAPLENDPFQHLHQILNRQRNRQGENECRQQ</sequence>
<dbReference type="AlphaFoldDB" id="A0AAF3FPC1"/>
<keyword evidence="3 6" id="KW-0863">Zinc-finger</keyword>
<dbReference type="GO" id="GO:0008270">
    <property type="term" value="F:zinc ion binding"/>
    <property type="evidence" value="ECO:0007669"/>
    <property type="project" value="UniProtKB-KW"/>
</dbReference>
<name>A0AAF3FPC1_9BILA</name>
<evidence type="ECO:0000313" key="11">
    <source>
        <dbReference type="Proteomes" id="UP000887575"/>
    </source>
</evidence>
<evidence type="ECO:0000256" key="8">
    <source>
        <dbReference type="SAM" id="MobiDB-lite"/>
    </source>
</evidence>
<keyword evidence="5" id="KW-0342">GTP-binding</keyword>
<comment type="similarity">
    <text evidence="7">Belongs to the TRAFAC class dynamin-like GTPase superfamily. GB1/RHD3 GTPase family.</text>
</comment>
<evidence type="ECO:0000256" key="2">
    <source>
        <dbReference type="ARBA" id="ARBA00022741"/>
    </source>
</evidence>
<feature type="region of interest" description="Disordered" evidence="8">
    <location>
        <begin position="670"/>
        <end position="700"/>
    </location>
</feature>
<dbReference type="Gene3D" id="3.40.50.300">
    <property type="entry name" value="P-loop containing nucleotide triphosphate hydrolases"/>
    <property type="match status" value="1"/>
</dbReference>
<keyword evidence="2" id="KW-0547">Nucleotide-binding</keyword>
<dbReference type="InterPro" id="IPR000433">
    <property type="entry name" value="Znf_ZZ"/>
</dbReference>
<dbReference type="PROSITE" id="PS51715">
    <property type="entry name" value="G_GB1_RHD3"/>
    <property type="match status" value="1"/>
</dbReference>
<dbReference type="PROSITE" id="PS50135">
    <property type="entry name" value="ZF_ZZ_2"/>
    <property type="match status" value="1"/>
</dbReference>
<dbReference type="InterPro" id="IPR043145">
    <property type="entry name" value="Znf_ZZ_sf"/>
</dbReference>
<evidence type="ECO:0000256" key="1">
    <source>
        <dbReference type="ARBA" id="ARBA00022723"/>
    </source>
</evidence>
<evidence type="ECO:0000256" key="5">
    <source>
        <dbReference type="ARBA" id="ARBA00023134"/>
    </source>
</evidence>
<organism evidence="11 12">
    <name type="scientific">Mesorhabditis belari</name>
    <dbReference type="NCBI Taxonomy" id="2138241"/>
    <lineage>
        <taxon>Eukaryota</taxon>
        <taxon>Metazoa</taxon>
        <taxon>Ecdysozoa</taxon>
        <taxon>Nematoda</taxon>
        <taxon>Chromadorea</taxon>
        <taxon>Rhabditida</taxon>
        <taxon>Rhabditina</taxon>
        <taxon>Rhabditomorpha</taxon>
        <taxon>Rhabditoidea</taxon>
        <taxon>Rhabditidae</taxon>
        <taxon>Mesorhabditinae</taxon>
        <taxon>Mesorhabditis</taxon>
    </lineage>
</organism>
<protein>
    <submittedName>
        <fullName evidence="12">Uncharacterized protein</fullName>
    </submittedName>
</protein>
<dbReference type="SUPFAM" id="SSF52540">
    <property type="entry name" value="P-loop containing nucleoside triphosphate hydrolases"/>
    <property type="match status" value="1"/>
</dbReference>
<dbReference type="InterPro" id="IPR027417">
    <property type="entry name" value="P-loop_NTPase"/>
</dbReference>
<dbReference type="GO" id="GO:0005525">
    <property type="term" value="F:GTP binding"/>
    <property type="evidence" value="ECO:0007669"/>
    <property type="project" value="UniProtKB-KW"/>
</dbReference>
<feature type="domain" description="ZZ-type" evidence="9">
    <location>
        <begin position="755"/>
        <end position="804"/>
    </location>
</feature>
<dbReference type="Pfam" id="PF02263">
    <property type="entry name" value="GBP"/>
    <property type="match status" value="1"/>
</dbReference>
<dbReference type="WBParaSite" id="MBELARI_LOCUS7925">
    <property type="protein sequence ID" value="MBELARI_LOCUS7925"/>
    <property type="gene ID" value="MBELARI_LOCUS7925"/>
</dbReference>
<keyword evidence="4" id="KW-0862">Zinc</keyword>
<dbReference type="CDD" id="cd02340">
    <property type="entry name" value="ZZ_NBR1_like"/>
    <property type="match status" value="1"/>
</dbReference>
<keyword evidence="11" id="KW-1185">Reference proteome</keyword>
<evidence type="ECO:0000259" key="10">
    <source>
        <dbReference type="PROSITE" id="PS51715"/>
    </source>
</evidence>
<keyword evidence="1" id="KW-0479">Metal-binding</keyword>
<evidence type="ECO:0000256" key="3">
    <source>
        <dbReference type="ARBA" id="ARBA00022771"/>
    </source>
</evidence>
<evidence type="ECO:0000256" key="7">
    <source>
        <dbReference type="PROSITE-ProRule" id="PRU01052"/>
    </source>
</evidence>
<accession>A0AAF3FPC1</accession>
<dbReference type="Pfam" id="PF00569">
    <property type="entry name" value="ZZ"/>
    <property type="match status" value="1"/>
</dbReference>
<dbReference type="PROSITE" id="PS01357">
    <property type="entry name" value="ZF_ZZ_1"/>
    <property type="match status" value="1"/>
</dbReference>
<dbReference type="PANTHER" id="PTHR10751">
    <property type="entry name" value="GUANYLATE BINDING PROTEIN"/>
    <property type="match status" value="1"/>
</dbReference>
<dbReference type="Gene3D" id="3.30.60.90">
    <property type="match status" value="1"/>
</dbReference>
<dbReference type="SMART" id="SM00291">
    <property type="entry name" value="ZnF_ZZ"/>
    <property type="match status" value="2"/>
</dbReference>
<feature type="compositionally biased region" description="Basic and acidic residues" evidence="8">
    <location>
        <begin position="677"/>
        <end position="700"/>
    </location>
</feature>
<reference evidence="12" key="1">
    <citation type="submission" date="2024-02" db="UniProtKB">
        <authorList>
            <consortium name="WormBaseParasite"/>
        </authorList>
    </citation>
    <scope>IDENTIFICATION</scope>
</reference>
<evidence type="ECO:0000256" key="4">
    <source>
        <dbReference type="ARBA" id="ARBA00022833"/>
    </source>
</evidence>
<evidence type="ECO:0000256" key="6">
    <source>
        <dbReference type="PROSITE-ProRule" id="PRU00228"/>
    </source>
</evidence>